<dbReference type="AlphaFoldDB" id="A0A928Z3H8"/>
<dbReference type="GO" id="GO:0016787">
    <property type="term" value="F:hydrolase activity"/>
    <property type="evidence" value="ECO:0007669"/>
    <property type="project" value="UniProtKB-UniRule"/>
</dbReference>
<dbReference type="GO" id="GO:0043138">
    <property type="term" value="F:3'-5' DNA helicase activity"/>
    <property type="evidence" value="ECO:0007669"/>
    <property type="project" value="UniProtKB-EC"/>
</dbReference>
<feature type="domain" description="UvrD-like helicase ATP-binding" evidence="10">
    <location>
        <begin position="185"/>
        <end position="650"/>
    </location>
</feature>
<evidence type="ECO:0000313" key="12">
    <source>
        <dbReference type="Proteomes" id="UP000625316"/>
    </source>
</evidence>
<dbReference type="RefSeq" id="WP_264324043.1">
    <property type="nucleotide sequence ID" value="NZ_JADEXQ010000013.1"/>
</dbReference>
<keyword evidence="1 9" id="KW-0547">Nucleotide-binding</keyword>
<dbReference type="PANTHER" id="PTHR11070">
    <property type="entry name" value="UVRD / RECB / PCRA DNA HELICASE FAMILY MEMBER"/>
    <property type="match status" value="1"/>
</dbReference>
<dbReference type="InterPro" id="IPR027417">
    <property type="entry name" value="P-loop_NTPase"/>
</dbReference>
<feature type="binding site" evidence="9">
    <location>
        <begin position="206"/>
        <end position="213"/>
    </location>
    <ligand>
        <name>ATP</name>
        <dbReference type="ChEBI" id="CHEBI:30616"/>
    </ligand>
</feature>
<evidence type="ECO:0000256" key="6">
    <source>
        <dbReference type="ARBA" id="ARBA00034617"/>
    </source>
</evidence>
<name>A0A928Z3H8_9CYAN</name>
<protein>
    <recommendedName>
        <fullName evidence="7">DNA 3'-5' helicase</fullName>
        <ecNumber evidence="7">5.6.2.4</ecNumber>
    </recommendedName>
</protein>
<dbReference type="PROSITE" id="PS51198">
    <property type="entry name" value="UVRD_HELICASE_ATP_BIND"/>
    <property type="match status" value="1"/>
</dbReference>
<evidence type="ECO:0000259" key="10">
    <source>
        <dbReference type="PROSITE" id="PS51198"/>
    </source>
</evidence>
<dbReference type="Pfam" id="PF00580">
    <property type="entry name" value="UvrD-helicase"/>
    <property type="match status" value="1"/>
</dbReference>
<proteinExistence type="predicted"/>
<dbReference type="PANTHER" id="PTHR11070:SF63">
    <property type="entry name" value="DNA HELICASE IV"/>
    <property type="match status" value="1"/>
</dbReference>
<keyword evidence="12" id="KW-1185">Reference proteome</keyword>
<evidence type="ECO:0000256" key="1">
    <source>
        <dbReference type="ARBA" id="ARBA00022741"/>
    </source>
</evidence>
<dbReference type="EMBL" id="JADEXQ010000013">
    <property type="protein sequence ID" value="MBE9029223.1"/>
    <property type="molecule type" value="Genomic_DNA"/>
</dbReference>
<organism evidence="11 12">
    <name type="scientific">Romeriopsis navalis LEGE 11480</name>
    <dbReference type="NCBI Taxonomy" id="2777977"/>
    <lineage>
        <taxon>Bacteria</taxon>
        <taxon>Bacillati</taxon>
        <taxon>Cyanobacteriota</taxon>
        <taxon>Cyanophyceae</taxon>
        <taxon>Leptolyngbyales</taxon>
        <taxon>Leptolyngbyaceae</taxon>
        <taxon>Romeriopsis</taxon>
        <taxon>Romeriopsis navalis</taxon>
    </lineage>
</organism>
<dbReference type="GO" id="GO:0003677">
    <property type="term" value="F:DNA binding"/>
    <property type="evidence" value="ECO:0007669"/>
    <property type="project" value="InterPro"/>
</dbReference>
<evidence type="ECO:0000256" key="2">
    <source>
        <dbReference type="ARBA" id="ARBA00022801"/>
    </source>
</evidence>
<dbReference type="EC" id="5.6.2.4" evidence="7"/>
<comment type="caution">
    <text evidence="11">The sequence shown here is derived from an EMBL/GenBank/DDBJ whole genome shotgun (WGS) entry which is preliminary data.</text>
</comment>
<dbReference type="Proteomes" id="UP000625316">
    <property type="component" value="Unassembled WGS sequence"/>
</dbReference>
<comment type="catalytic activity">
    <reaction evidence="6">
        <text>Couples ATP hydrolysis with the unwinding of duplex DNA by translocating in the 3'-5' direction.</text>
        <dbReference type="EC" id="5.6.2.4"/>
    </reaction>
</comment>
<dbReference type="InterPro" id="IPR000212">
    <property type="entry name" value="DNA_helicase_UvrD/REP"/>
</dbReference>
<evidence type="ECO:0000256" key="4">
    <source>
        <dbReference type="ARBA" id="ARBA00022840"/>
    </source>
</evidence>
<gene>
    <name evidence="11" type="ORF">IQ266_05535</name>
</gene>
<accession>A0A928Z3H8</accession>
<evidence type="ECO:0000313" key="11">
    <source>
        <dbReference type="EMBL" id="MBE9029223.1"/>
    </source>
</evidence>
<dbReference type="Pfam" id="PF13361">
    <property type="entry name" value="UvrD_C"/>
    <property type="match status" value="1"/>
</dbReference>
<dbReference type="InterPro" id="IPR014016">
    <property type="entry name" value="UvrD-like_ATP-bd"/>
</dbReference>
<keyword evidence="4 9" id="KW-0067">ATP-binding</keyword>
<keyword evidence="5" id="KW-0413">Isomerase</keyword>
<evidence type="ECO:0000256" key="5">
    <source>
        <dbReference type="ARBA" id="ARBA00023235"/>
    </source>
</evidence>
<dbReference type="Gene3D" id="3.40.50.300">
    <property type="entry name" value="P-loop containing nucleotide triphosphate hydrolases"/>
    <property type="match status" value="3"/>
</dbReference>
<keyword evidence="3 9" id="KW-0347">Helicase</keyword>
<sequence>MIDPILVAKPINSVEKLLEVVVDTVCFARILDDRELIHPFRGKVRVNVRHEIPCEFILKYPVIILNTHYGFEHEYYSLENIIQKSFKLAHPISYQEIRGFIRSYEVKRKEILEKKKRAELEQKIRCQAYIRRQESTRKMRNCFKSQFLLADDIYEKSISDYLSKKEYREFKRRFIQIWIKDNLQTLIDLDQSNVVGSVRNNTQVVARAGSGKTSTLINRTIFLQKHCSVFPSELLLLTFNRKAAQEIEQRLRHILPDDIPHVMTFHALANAIVHPEEALIYDENTKNQRKSRSIQIIIDEYRQKSPFSEKIRDVMLYHFREDWFRIVWGGYDKSPEEMLEYRKSLPHETLKGDYVKSFGEKTIANFLFEHGIEYKYESNFWWDGRNYRPDFTIHTGKKEGVIIEYFGLKGEPDYDEMSQKKRKYWSDKAPQWQFLEFSQHDIARNGVEGFCHLLKDKLESYGLECHRLSEEAIWSKIKVRAIDRFTKAVMNFIQRCRKKLLSPDSLEELIVRYAPVSSVEKQFLELGKFFYRSYLESLGRNCEEDFDGLIQRAAEQVESGNTKFSRKSGSGDLRKIRYIMIDEYQDFSELFHKLIAAIQHHNHKVQFFCVGDDWQAINGFAGSDLRFYQNFDHYFSSSKKLHISTNYRSAKSIVQAGNSLMLGLGQPSRAHKADEGSVEFADLSQFEPTLQEREKYPGDSITPVLLRLIYKITQAEQHIAKSEEKSGIVLLARKNSLPWYVSKLTQRKNLQGDVLDRFLQIVRDELPDHLRKYISISTVHKYKGLEKQVVIILDAVQNCYPLIHPDSVFAAVLGDKVEDIVAEEQRLFYVALTRAIKQLFIITEKENISPFLQKLQQRSSVQALDWSDYRPLSIDLDKLTVKICNLQGKSSGGTFPIKEQLKKDGFKWQKPNWWKTYSAVGFVAQDLLKEATWMKEAHNIQVQVCDSQDQVSEIYYIDRGQW</sequence>
<evidence type="ECO:0000256" key="8">
    <source>
        <dbReference type="ARBA" id="ARBA00048988"/>
    </source>
</evidence>
<evidence type="ECO:0000256" key="3">
    <source>
        <dbReference type="ARBA" id="ARBA00022806"/>
    </source>
</evidence>
<reference evidence="11" key="1">
    <citation type="submission" date="2020-10" db="EMBL/GenBank/DDBJ databases">
        <authorList>
            <person name="Castelo-Branco R."/>
            <person name="Eusebio N."/>
            <person name="Adriana R."/>
            <person name="Vieira A."/>
            <person name="Brugerolle De Fraissinette N."/>
            <person name="Rezende De Castro R."/>
            <person name="Schneider M.P."/>
            <person name="Vasconcelos V."/>
            <person name="Leao P.N."/>
        </authorList>
    </citation>
    <scope>NUCLEOTIDE SEQUENCE</scope>
    <source>
        <strain evidence="11">LEGE 11480</strain>
    </source>
</reference>
<dbReference type="SUPFAM" id="SSF52540">
    <property type="entry name" value="P-loop containing nucleoside triphosphate hydrolases"/>
    <property type="match status" value="1"/>
</dbReference>
<keyword evidence="2 9" id="KW-0378">Hydrolase</keyword>
<dbReference type="InterPro" id="IPR014017">
    <property type="entry name" value="DNA_helicase_UvrD-like_C"/>
</dbReference>
<comment type="catalytic activity">
    <reaction evidence="8">
        <text>ATP + H2O = ADP + phosphate + H(+)</text>
        <dbReference type="Rhea" id="RHEA:13065"/>
        <dbReference type="ChEBI" id="CHEBI:15377"/>
        <dbReference type="ChEBI" id="CHEBI:15378"/>
        <dbReference type="ChEBI" id="CHEBI:30616"/>
        <dbReference type="ChEBI" id="CHEBI:43474"/>
        <dbReference type="ChEBI" id="CHEBI:456216"/>
        <dbReference type="EC" id="5.6.2.4"/>
    </reaction>
</comment>
<evidence type="ECO:0000256" key="9">
    <source>
        <dbReference type="PROSITE-ProRule" id="PRU00560"/>
    </source>
</evidence>
<dbReference type="GO" id="GO:0005524">
    <property type="term" value="F:ATP binding"/>
    <property type="evidence" value="ECO:0007669"/>
    <property type="project" value="UniProtKB-UniRule"/>
</dbReference>
<evidence type="ECO:0000256" key="7">
    <source>
        <dbReference type="ARBA" id="ARBA00034808"/>
    </source>
</evidence>
<dbReference type="GO" id="GO:0000725">
    <property type="term" value="P:recombinational repair"/>
    <property type="evidence" value="ECO:0007669"/>
    <property type="project" value="TreeGrafter"/>
</dbReference>